<feature type="coiled-coil region" evidence="1">
    <location>
        <begin position="989"/>
        <end position="1048"/>
    </location>
</feature>
<dbReference type="AlphaFoldDB" id="A0AAD1XE69"/>
<dbReference type="EMBL" id="CAMPGE010012549">
    <property type="protein sequence ID" value="CAI2371320.1"/>
    <property type="molecule type" value="Genomic_DNA"/>
</dbReference>
<keyword evidence="3" id="KW-1185">Reference proteome</keyword>
<organism evidence="2 3">
    <name type="scientific">Euplotes crassus</name>
    <dbReference type="NCBI Taxonomy" id="5936"/>
    <lineage>
        <taxon>Eukaryota</taxon>
        <taxon>Sar</taxon>
        <taxon>Alveolata</taxon>
        <taxon>Ciliophora</taxon>
        <taxon>Intramacronucleata</taxon>
        <taxon>Spirotrichea</taxon>
        <taxon>Hypotrichia</taxon>
        <taxon>Euplotida</taxon>
        <taxon>Euplotidae</taxon>
        <taxon>Moneuplotes</taxon>
    </lineage>
</organism>
<feature type="coiled-coil region" evidence="1">
    <location>
        <begin position="49"/>
        <end position="76"/>
    </location>
</feature>
<keyword evidence="1" id="KW-0175">Coiled coil</keyword>
<accession>A0AAD1XE69</accession>
<feature type="coiled-coil region" evidence="1">
    <location>
        <begin position="716"/>
        <end position="859"/>
    </location>
</feature>
<proteinExistence type="predicted"/>
<protein>
    <submittedName>
        <fullName evidence="2">Uncharacterized protein</fullName>
    </submittedName>
</protein>
<gene>
    <name evidence="2" type="ORF">ECRASSUSDP1_LOCUS12640</name>
</gene>
<comment type="caution">
    <text evidence="2">The sequence shown here is derived from an EMBL/GenBank/DDBJ whole genome shotgun (WGS) entry which is preliminary data.</text>
</comment>
<feature type="coiled-coil region" evidence="1">
    <location>
        <begin position="171"/>
        <end position="205"/>
    </location>
</feature>
<evidence type="ECO:0000256" key="1">
    <source>
        <dbReference type="SAM" id="Coils"/>
    </source>
</evidence>
<feature type="coiled-coil region" evidence="1">
    <location>
        <begin position="420"/>
        <end position="575"/>
    </location>
</feature>
<evidence type="ECO:0000313" key="3">
    <source>
        <dbReference type="Proteomes" id="UP001295684"/>
    </source>
</evidence>
<feature type="coiled-coil region" evidence="1">
    <location>
        <begin position="252"/>
        <end position="320"/>
    </location>
</feature>
<sequence>MEDKHQDEQSVDTEQKLNKMVQKIQDLYQHMDHKEKLFSAIEKEKDMKYEKLTEEYKLLAKEKEDACKELQEKRIELWEREGSRDLTYAIKNHIHDNSLLQKALEKESPKRDHSQAKIERVKEERDLIKTQLNDLKNKYKQACQSICVKDTKISEMKTSIQELEHKKSLELKNMEIKNQDLIKELKATQDTMLDLKENLHQLSSMTTQEREENSNHIKSLKDQIDAECIKAMKKERQGDTMEIENTHLASQNEILQKKLSGVQSDLRKSKKEVNKLRKDIDDFRQPTEFDKFLDGKEHTMKSLMEENEAFKKRLIKADSQRKDFEVILEKYSLKLQTRIKADKGEYIDWKKKFKMKKLDGIRKNQRIFELQTQNQELVRDLKAKEKVQKMIESLYDRNGSIRTQDLPKNFTDVTQLIHDLERSKSKCKEFEIIIDEKMEEINTLLKENKTLKNKVLELYHNEKESHEYGSTQIESLINQEAEIKIIKLDAKIKDLEKENKSLSIARTDYQNRYETQVQENNMLNNAVQTAEFELKRFQQLVNALKDSEKESNSRISTLNAQKIQLESKLKEQELIVVRQKQDSSSESIETLKQENELFKKLLNISSNKESTTKVDVPKLQKEVADAKEEINSLNKKIFAYKLMLKESDILLSIFRDQDSSKNLEAINNAIDVEDMKLEELMKKVKLQIEFCVQNVKASLISSSSVPESESANSLMHKQIEELFKEKEDLLEMIKKQETTYKENTERNKKVSDHLKQVLDQKKALESKIISMEKTIQELEAKDKESASLTEKIKSESSLKIYEKDSQIKQASDLIQSLKDEIETTNSSHESEKELLVIEKKDLKTQIISFEEEFRTLKEQLKISAEKFKLKEQEICELKSNYESQIEELVSEKELRDIEAHKEDSIKILPDKGSLFLDALLGKEETDKKALEDSHSFTVKNSILQNKIHNLNQKLFAVKDELIDKEIEIKRFKDEVNDYTMRLGNNSITLENLEEKSKVDTEEIAKLTKERDQLQVELAKIKEDLEVRIKEYKSQIEGATKKIQILKSQIEAKTGGQTGIDKLGSPELKKIVVRMLEILRKSKKIHEIREEEITKLKNELEDSLKS</sequence>
<evidence type="ECO:0000313" key="2">
    <source>
        <dbReference type="EMBL" id="CAI2371320.1"/>
    </source>
</evidence>
<name>A0AAD1XE69_EUPCR</name>
<reference evidence="2" key="1">
    <citation type="submission" date="2023-07" db="EMBL/GenBank/DDBJ databases">
        <authorList>
            <consortium name="AG Swart"/>
            <person name="Singh M."/>
            <person name="Singh A."/>
            <person name="Seah K."/>
            <person name="Emmerich C."/>
        </authorList>
    </citation>
    <scope>NUCLEOTIDE SEQUENCE</scope>
    <source>
        <strain evidence="2">DP1</strain>
    </source>
</reference>
<dbReference type="Proteomes" id="UP001295684">
    <property type="component" value="Unassembled WGS sequence"/>
</dbReference>